<evidence type="ECO:0000313" key="2">
    <source>
        <dbReference type="EMBL" id="NNG39724.1"/>
    </source>
</evidence>
<reference evidence="2 3" key="1">
    <citation type="submission" date="2020-05" db="EMBL/GenBank/DDBJ databases">
        <title>Flexivirga sp. ID2601S isolated from air conditioner.</title>
        <authorList>
            <person name="Kim D.H."/>
        </authorList>
    </citation>
    <scope>NUCLEOTIDE SEQUENCE [LARGE SCALE GENOMIC DNA]</scope>
    <source>
        <strain evidence="2 3">ID2601S</strain>
    </source>
</reference>
<accession>A0A849AFW5</accession>
<protein>
    <submittedName>
        <fullName evidence="2">ROK family protein</fullName>
    </submittedName>
</protein>
<dbReference type="SUPFAM" id="SSF53067">
    <property type="entry name" value="Actin-like ATPase domain"/>
    <property type="match status" value="1"/>
</dbReference>
<dbReference type="AlphaFoldDB" id="A0A849AFW5"/>
<comment type="similarity">
    <text evidence="1">Belongs to the ROK (NagC/XylR) family.</text>
</comment>
<dbReference type="Pfam" id="PF00480">
    <property type="entry name" value="ROK"/>
    <property type="match status" value="1"/>
</dbReference>
<sequence length="308" mass="30761">MTDRPAVLAVDVGGTTIKSAVVDGDGKRRLAHAVPTPVADGPAAVVETLRRLVSAQATAARAAGEPVTAVGVVVPGVVDTSRGIARYAANIGWRDVPLRDLVRTDVALPVAVGHDVRAAGLAELALGAAGDSADALIVVVGTGIAGVVVAGGTVVEGHAGIAGEIGHIPVGDLEVRCNCGAFGCLEMFSSARAVSRMYAERTGTTLAADQIVARLGEDADAREVWRSATATLARGLVCAALLTDPQRVVLAGGLSAAGETLREPVAAAFAAGMPWREAPELVVSELAGAAGLVGAALLARDAAEEGPA</sequence>
<gene>
    <name evidence="2" type="ORF">HJ588_10625</name>
</gene>
<comment type="caution">
    <text evidence="2">The sequence shown here is derived from an EMBL/GenBank/DDBJ whole genome shotgun (WGS) entry which is preliminary data.</text>
</comment>
<dbReference type="PANTHER" id="PTHR18964:SF149">
    <property type="entry name" value="BIFUNCTIONAL UDP-N-ACETYLGLUCOSAMINE 2-EPIMERASE_N-ACETYLMANNOSAMINE KINASE"/>
    <property type="match status" value="1"/>
</dbReference>
<dbReference type="EMBL" id="JABENB010000001">
    <property type="protein sequence ID" value="NNG39724.1"/>
    <property type="molecule type" value="Genomic_DNA"/>
</dbReference>
<proteinExistence type="inferred from homology"/>
<dbReference type="InterPro" id="IPR043129">
    <property type="entry name" value="ATPase_NBD"/>
</dbReference>
<dbReference type="RefSeq" id="WP_171154742.1">
    <property type="nucleotide sequence ID" value="NZ_JABENB010000001.1"/>
</dbReference>
<dbReference type="Proteomes" id="UP000557772">
    <property type="component" value="Unassembled WGS sequence"/>
</dbReference>
<dbReference type="InterPro" id="IPR000600">
    <property type="entry name" value="ROK"/>
</dbReference>
<name>A0A849AFW5_9MICO</name>
<keyword evidence="3" id="KW-1185">Reference proteome</keyword>
<organism evidence="2 3">
    <name type="scientific">Flexivirga aerilata</name>
    <dbReference type="NCBI Taxonomy" id="1656889"/>
    <lineage>
        <taxon>Bacteria</taxon>
        <taxon>Bacillati</taxon>
        <taxon>Actinomycetota</taxon>
        <taxon>Actinomycetes</taxon>
        <taxon>Micrococcales</taxon>
        <taxon>Dermacoccaceae</taxon>
        <taxon>Flexivirga</taxon>
    </lineage>
</organism>
<dbReference type="Gene3D" id="3.30.420.40">
    <property type="match status" value="2"/>
</dbReference>
<dbReference type="PANTHER" id="PTHR18964">
    <property type="entry name" value="ROK (REPRESSOR, ORF, KINASE) FAMILY"/>
    <property type="match status" value="1"/>
</dbReference>
<evidence type="ECO:0000313" key="3">
    <source>
        <dbReference type="Proteomes" id="UP000557772"/>
    </source>
</evidence>
<evidence type="ECO:0000256" key="1">
    <source>
        <dbReference type="ARBA" id="ARBA00006479"/>
    </source>
</evidence>